<accession>A0A2P2M7W1</accession>
<sequence length="86" mass="9582">MLFPGAPFPDDETKLDYSIALEYKGPPVPYEVPKIEPLDVSSCAIPIAEPLSESQRSAANTVPLFQLPRDLLTILQVILQSQWLMK</sequence>
<reference evidence="1" key="1">
    <citation type="submission" date="2018-02" db="EMBL/GenBank/DDBJ databases">
        <title>Rhizophora mucronata_Transcriptome.</title>
        <authorList>
            <person name="Meera S.P."/>
            <person name="Sreeshan A."/>
            <person name="Augustine A."/>
        </authorList>
    </citation>
    <scope>NUCLEOTIDE SEQUENCE</scope>
    <source>
        <tissue evidence="1">Leaf</tissue>
    </source>
</reference>
<dbReference type="EMBL" id="GGEC01045827">
    <property type="protein sequence ID" value="MBX26311.1"/>
    <property type="molecule type" value="Transcribed_RNA"/>
</dbReference>
<proteinExistence type="predicted"/>
<protein>
    <submittedName>
        <fullName evidence="1">Uncharacterized protein MANES_15G192700</fullName>
    </submittedName>
</protein>
<name>A0A2P2M7W1_RHIMU</name>
<dbReference type="AlphaFoldDB" id="A0A2P2M7W1"/>
<organism evidence="1">
    <name type="scientific">Rhizophora mucronata</name>
    <name type="common">Asiatic mangrove</name>
    <dbReference type="NCBI Taxonomy" id="61149"/>
    <lineage>
        <taxon>Eukaryota</taxon>
        <taxon>Viridiplantae</taxon>
        <taxon>Streptophyta</taxon>
        <taxon>Embryophyta</taxon>
        <taxon>Tracheophyta</taxon>
        <taxon>Spermatophyta</taxon>
        <taxon>Magnoliopsida</taxon>
        <taxon>eudicotyledons</taxon>
        <taxon>Gunneridae</taxon>
        <taxon>Pentapetalae</taxon>
        <taxon>rosids</taxon>
        <taxon>fabids</taxon>
        <taxon>Malpighiales</taxon>
        <taxon>Rhizophoraceae</taxon>
        <taxon>Rhizophora</taxon>
    </lineage>
</organism>
<evidence type="ECO:0000313" key="1">
    <source>
        <dbReference type="EMBL" id="MBX26311.1"/>
    </source>
</evidence>